<protein>
    <submittedName>
        <fullName evidence="2">Uncharacterized protein</fullName>
    </submittedName>
</protein>
<name>A0A2G9HS56_9LAMI</name>
<keyword evidence="1" id="KW-0812">Transmembrane</keyword>
<dbReference type="Proteomes" id="UP000231279">
    <property type="component" value="Unassembled WGS sequence"/>
</dbReference>
<organism evidence="2 3">
    <name type="scientific">Handroanthus impetiginosus</name>
    <dbReference type="NCBI Taxonomy" id="429701"/>
    <lineage>
        <taxon>Eukaryota</taxon>
        <taxon>Viridiplantae</taxon>
        <taxon>Streptophyta</taxon>
        <taxon>Embryophyta</taxon>
        <taxon>Tracheophyta</taxon>
        <taxon>Spermatophyta</taxon>
        <taxon>Magnoliopsida</taxon>
        <taxon>eudicotyledons</taxon>
        <taxon>Gunneridae</taxon>
        <taxon>Pentapetalae</taxon>
        <taxon>asterids</taxon>
        <taxon>lamiids</taxon>
        <taxon>Lamiales</taxon>
        <taxon>Bignoniaceae</taxon>
        <taxon>Crescentiina</taxon>
        <taxon>Tabebuia alliance</taxon>
        <taxon>Handroanthus</taxon>
    </lineage>
</organism>
<evidence type="ECO:0000313" key="3">
    <source>
        <dbReference type="Proteomes" id="UP000231279"/>
    </source>
</evidence>
<keyword evidence="3" id="KW-1185">Reference proteome</keyword>
<gene>
    <name evidence="2" type="ORF">CDL12_06943</name>
</gene>
<evidence type="ECO:0000313" key="2">
    <source>
        <dbReference type="EMBL" id="PIN20352.1"/>
    </source>
</evidence>
<feature type="transmembrane region" description="Helical" evidence="1">
    <location>
        <begin position="56"/>
        <end position="74"/>
    </location>
</feature>
<keyword evidence="1" id="KW-0472">Membrane</keyword>
<accession>A0A2G9HS56</accession>
<comment type="caution">
    <text evidence="2">The sequence shown here is derived from an EMBL/GenBank/DDBJ whole genome shotgun (WGS) entry which is preliminary data.</text>
</comment>
<keyword evidence="1" id="KW-1133">Transmembrane helix</keyword>
<evidence type="ECO:0000256" key="1">
    <source>
        <dbReference type="SAM" id="Phobius"/>
    </source>
</evidence>
<sequence length="76" mass="8607">MYPCLTGWSKLGDTTKGVLPGRAQRFELHFNIAIRYSLSAELGVVTQRETTLEHNGIAIVLYSFCLLWLIWMTCTA</sequence>
<dbReference type="EMBL" id="NKXS01001138">
    <property type="protein sequence ID" value="PIN20352.1"/>
    <property type="molecule type" value="Genomic_DNA"/>
</dbReference>
<reference evidence="3" key="1">
    <citation type="journal article" date="2018" name="Gigascience">
        <title>Genome assembly of the Pink Ipe (Handroanthus impetiginosus, Bignoniaceae), a highly valued, ecologically keystone Neotropical timber forest tree.</title>
        <authorList>
            <person name="Silva-Junior O.B."/>
            <person name="Grattapaglia D."/>
            <person name="Novaes E."/>
            <person name="Collevatti R.G."/>
        </authorList>
    </citation>
    <scope>NUCLEOTIDE SEQUENCE [LARGE SCALE GENOMIC DNA]</scope>
    <source>
        <strain evidence="3">cv. UFG-1</strain>
    </source>
</reference>
<dbReference type="AlphaFoldDB" id="A0A2G9HS56"/>
<proteinExistence type="predicted"/>